<gene>
    <name evidence="1" type="ORF">H8J20_01060</name>
</gene>
<evidence type="ECO:0000313" key="2">
    <source>
        <dbReference type="Proteomes" id="UP000659084"/>
    </source>
</evidence>
<protein>
    <submittedName>
        <fullName evidence="1">Uncharacterized protein</fullName>
    </submittedName>
</protein>
<dbReference type="RefSeq" id="WP_179251752.1">
    <property type="nucleotide sequence ID" value="NZ_JACBIV010000002.1"/>
</dbReference>
<evidence type="ECO:0000313" key="1">
    <source>
        <dbReference type="EMBL" id="MBC3210716.1"/>
    </source>
</evidence>
<dbReference type="Proteomes" id="UP000659084">
    <property type="component" value="Unassembled WGS sequence"/>
</dbReference>
<reference evidence="1" key="1">
    <citation type="submission" date="2020-08" db="EMBL/GenBank/DDBJ databases">
        <title>Food and environmental bacterial isolates.</title>
        <authorList>
            <person name="Richter L."/>
            <person name="Du Plessis E.M."/>
            <person name="Duvenage S."/>
            <person name="Allam M."/>
            <person name="Korsten L."/>
        </authorList>
    </citation>
    <scope>NUCLEOTIDE SEQUENCE</scope>
    <source>
        <strain evidence="1">UPMP2127</strain>
    </source>
</reference>
<accession>A0AAW3WJN2</accession>
<dbReference type="EMBL" id="JACNYO010000001">
    <property type="protein sequence ID" value="MBC3210716.1"/>
    <property type="molecule type" value="Genomic_DNA"/>
</dbReference>
<comment type="caution">
    <text evidence="1">The sequence shown here is derived from an EMBL/GenBank/DDBJ whole genome shotgun (WGS) entry which is preliminary data.</text>
</comment>
<dbReference type="AlphaFoldDB" id="A0AAW3WJN2"/>
<sequence>MASTPRVIMEIVNKEKAANHAVAERLRLQHHPSMRAITKFFTENVRGAKIEFLGPLPNGSTVMRILANTKELTQEGKLLKAHVEINLSGKELMEYVQKKEFYQGLAALKLNQYTGYIAEQYIMNFARQGVLHDKMFFKVGGRTTAQSFKIFSGKTILKDKVWAIQNKSGHGVDFLCEVIPTPPPPRWITLDAKATLRGGFTDHGTPKGPSLSDEQKDPFTNLLKHLKDATSDFRGLNRYNLTPEQFKEFRKIIKEIGNNPLELKGYVANVGLIEGFNLAANKKYSTMIVCNEIK</sequence>
<organism evidence="1 2">
    <name type="scientific">Serratia fonticola</name>
    <dbReference type="NCBI Taxonomy" id="47917"/>
    <lineage>
        <taxon>Bacteria</taxon>
        <taxon>Pseudomonadati</taxon>
        <taxon>Pseudomonadota</taxon>
        <taxon>Gammaproteobacteria</taxon>
        <taxon>Enterobacterales</taxon>
        <taxon>Yersiniaceae</taxon>
        <taxon>Serratia</taxon>
    </lineage>
</organism>
<proteinExistence type="predicted"/>
<name>A0AAW3WJN2_SERFO</name>